<evidence type="ECO:0000313" key="2">
    <source>
        <dbReference type="EMBL" id="MDC5696560.1"/>
    </source>
</evidence>
<feature type="transmembrane region" description="Helical" evidence="1">
    <location>
        <begin position="58"/>
        <end position="79"/>
    </location>
</feature>
<dbReference type="EMBL" id="JAPFQL010000012">
    <property type="protein sequence ID" value="MDC5696560.1"/>
    <property type="molecule type" value="Genomic_DNA"/>
</dbReference>
<comment type="caution">
    <text evidence="2">The sequence shown here is derived from an EMBL/GenBank/DDBJ whole genome shotgun (WGS) entry which is preliminary data.</text>
</comment>
<dbReference type="Proteomes" id="UP001150259">
    <property type="component" value="Unassembled WGS sequence"/>
</dbReference>
<keyword evidence="3" id="KW-1185">Reference proteome</keyword>
<proteinExistence type="predicted"/>
<keyword evidence="1" id="KW-0472">Membrane</keyword>
<keyword evidence="1" id="KW-0812">Transmembrane</keyword>
<gene>
    <name evidence="2" type="ORF">OO014_04760</name>
</gene>
<evidence type="ECO:0000256" key="1">
    <source>
        <dbReference type="SAM" id="Phobius"/>
    </source>
</evidence>
<keyword evidence="1" id="KW-1133">Transmembrane helix</keyword>
<evidence type="ECO:0008006" key="4">
    <source>
        <dbReference type="Google" id="ProtNLM"/>
    </source>
</evidence>
<dbReference type="RefSeq" id="WP_272461134.1">
    <property type="nucleotide sequence ID" value="NZ_JAPFQL010000012.1"/>
</dbReference>
<organism evidence="2 3">
    <name type="scientific">Intrasporangium calvum</name>
    <dbReference type="NCBI Taxonomy" id="53358"/>
    <lineage>
        <taxon>Bacteria</taxon>
        <taxon>Bacillati</taxon>
        <taxon>Actinomycetota</taxon>
        <taxon>Actinomycetes</taxon>
        <taxon>Micrococcales</taxon>
        <taxon>Intrasporangiaceae</taxon>
        <taxon>Intrasporangium</taxon>
    </lineage>
</organism>
<evidence type="ECO:0000313" key="3">
    <source>
        <dbReference type="Proteomes" id="UP001150259"/>
    </source>
</evidence>
<protein>
    <recommendedName>
        <fullName evidence="4">Anti-sigma factor</fullName>
    </recommendedName>
</protein>
<name>A0ABT5GE82_9MICO</name>
<sequence>MNDDELLARLRAADPAAGTDAPDPWVDEMAEATMRENDQLTTPLTTIESGRRRARWPLAAAAAAVVALGATGVLLSGAGDEPAPPSARPAQVMTLGLPASDAMGSCLAFSVDVLRPMEVAFSGTATVVESKAVTLRVDRWYKGGDGSQLVKLATLDGAVALEGGVEFGEGRRYLITATGGTVNSCGYSSEWTPEMESAFDEAFGK</sequence>
<accession>A0ABT5GE82</accession>
<reference evidence="2 3" key="1">
    <citation type="submission" date="2022-11" db="EMBL/GenBank/DDBJ databases">
        <title>Anaerobic phenanthrene biodegradation by a DNRA strain PheN6.</title>
        <authorList>
            <person name="Zhang Z."/>
        </authorList>
    </citation>
    <scope>NUCLEOTIDE SEQUENCE [LARGE SCALE GENOMIC DNA]</scope>
    <source>
        <strain evidence="2 3">PheN6</strain>
    </source>
</reference>